<reference evidence="2 3" key="1">
    <citation type="submission" date="2013-08" db="EMBL/GenBank/DDBJ databases">
        <title>The genome sequence of Knoellia sinensis.</title>
        <authorList>
            <person name="Zhu W."/>
            <person name="Wang G."/>
        </authorList>
    </citation>
    <scope>NUCLEOTIDE SEQUENCE [LARGE SCALE GENOMIC DNA]</scope>
    <source>
        <strain evidence="2 3">KCTC 19936</strain>
    </source>
</reference>
<accession>A0A0A0JBG8</accession>
<dbReference type="EMBL" id="AVPJ01000005">
    <property type="protein sequence ID" value="KGN32956.1"/>
    <property type="molecule type" value="Genomic_DNA"/>
</dbReference>
<feature type="region of interest" description="Disordered" evidence="1">
    <location>
        <begin position="1"/>
        <end position="24"/>
    </location>
</feature>
<dbReference type="Gene3D" id="2.60.40.1890">
    <property type="entry name" value="PCu(A)C copper chaperone"/>
    <property type="match status" value="1"/>
</dbReference>
<organism evidence="2 3">
    <name type="scientific">Knoellia sinensis KCTC 19936</name>
    <dbReference type="NCBI Taxonomy" id="1385520"/>
    <lineage>
        <taxon>Bacteria</taxon>
        <taxon>Bacillati</taxon>
        <taxon>Actinomycetota</taxon>
        <taxon>Actinomycetes</taxon>
        <taxon>Micrococcales</taxon>
        <taxon>Intrasporangiaceae</taxon>
        <taxon>Knoellia</taxon>
    </lineage>
</organism>
<comment type="caution">
    <text evidence="2">The sequence shown here is derived from an EMBL/GenBank/DDBJ whole genome shotgun (WGS) entry which is preliminary data.</text>
</comment>
<evidence type="ECO:0000256" key="1">
    <source>
        <dbReference type="SAM" id="MobiDB-lite"/>
    </source>
</evidence>
<name>A0A0A0JBG8_9MICO</name>
<evidence type="ECO:0008006" key="4">
    <source>
        <dbReference type="Google" id="ProtNLM"/>
    </source>
</evidence>
<evidence type="ECO:0000313" key="2">
    <source>
        <dbReference type="EMBL" id="KGN32956.1"/>
    </source>
</evidence>
<dbReference type="Proteomes" id="UP000030002">
    <property type="component" value="Unassembled WGS sequence"/>
</dbReference>
<protein>
    <recommendedName>
        <fullName evidence="4">Copper chaperone PCu(A)C</fullName>
    </recommendedName>
</protein>
<dbReference type="Pfam" id="PF04314">
    <property type="entry name" value="PCuAC"/>
    <property type="match status" value="1"/>
</dbReference>
<evidence type="ECO:0000313" key="3">
    <source>
        <dbReference type="Proteomes" id="UP000030002"/>
    </source>
</evidence>
<dbReference type="AlphaFoldDB" id="A0A0A0JBG8"/>
<dbReference type="STRING" id="1385520.N802_16395"/>
<dbReference type="SUPFAM" id="SSF110087">
    <property type="entry name" value="DR1885-like metal-binding protein"/>
    <property type="match status" value="1"/>
</dbReference>
<keyword evidence="3" id="KW-1185">Reference proteome</keyword>
<sequence>MHPRNRNESVGFGENPSGHSEVMKTTSSHIASIRRAATAVTAVLVLTSCATYPTTTGDSPGTNLEIDGVKIRYAHLEAPEDPDGWETGDDVPLYVWLHNSSGEPRTLTGASSPIASKVTLSEGAFPVDLPTMEWAQLERGAPHLVLHDIEEQVRGAEFVTVTLEFASGRTAVMDVEAVDPNPDPPQLPTSDTDG</sequence>
<dbReference type="InterPro" id="IPR007410">
    <property type="entry name" value="LpqE-like"/>
</dbReference>
<dbReference type="InterPro" id="IPR036182">
    <property type="entry name" value="PCuAC_sf"/>
</dbReference>
<proteinExistence type="predicted"/>
<gene>
    <name evidence="2" type="ORF">N802_16395</name>
</gene>